<proteinExistence type="predicted"/>
<reference evidence="2" key="2">
    <citation type="submission" date="2019-06" db="EMBL/GenBank/DDBJ databases">
        <title>AzeR, a transcriptional regulator that responds to azelaic acid in Pseudomonas nitroreducens.</title>
        <authorList>
            <person name="Bez C."/>
            <person name="Javvadi S.G."/>
            <person name="Bertani I."/>
            <person name="Devescovi G."/>
            <person name="Studholme D.J."/>
            <person name="Geller A."/>
            <person name="Levy A."/>
            <person name="Venturi V."/>
        </authorList>
    </citation>
    <scope>NUCLEOTIDE SEQUENCE [LARGE SCALE GENOMIC DNA]</scope>
    <source>
        <strain evidence="2">DSM 9128</strain>
    </source>
</reference>
<dbReference type="GO" id="GO:0016740">
    <property type="term" value="F:transferase activity"/>
    <property type="evidence" value="ECO:0007669"/>
    <property type="project" value="UniProtKB-KW"/>
</dbReference>
<dbReference type="RefSeq" id="WP_138214444.1">
    <property type="nucleotide sequence ID" value="NZ_VASG01000004.1"/>
</dbReference>
<comment type="caution">
    <text evidence="1">The sequence shown here is derived from an EMBL/GenBank/DDBJ whole genome shotgun (WGS) entry which is preliminary data.</text>
</comment>
<organism evidence="1 2">
    <name type="scientific">Pseudomonas nitroreducens</name>
    <dbReference type="NCBI Taxonomy" id="46680"/>
    <lineage>
        <taxon>Bacteria</taxon>
        <taxon>Pseudomonadati</taxon>
        <taxon>Pseudomonadota</taxon>
        <taxon>Gammaproteobacteria</taxon>
        <taxon>Pseudomonadales</taxon>
        <taxon>Pseudomonadaceae</taxon>
        <taxon>Pseudomonas</taxon>
    </lineage>
</organism>
<accession>A0A5R9A4K4</accession>
<evidence type="ECO:0000313" key="2">
    <source>
        <dbReference type="Proteomes" id="UP000307510"/>
    </source>
</evidence>
<name>A0A5R9A4K4_PSENT</name>
<dbReference type="AlphaFoldDB" id="A0A5R9A4K4"/>
<gene>
    <name evidence="1" type="ORF">FEA48_14590</name>
</gene>
<dbReference type="InterPro" id="IPR027417">
    <property type="entry name" value="P-loop_NTPase"/>
</dbReference>
<dbReference type="Proteomes" id="UP000307510">
    <property type="component" value="Unassembled WGS sequence"/>
</dbReference>
<dbReference type="EMBL" id="VASG01000004">
    <property type="protein sequence ID" value="TLP73470.1"/>
    <property type="molecule type" value="Genomic_DNA"/>
</dbReference>
<evidence type="ECO:0000313" key="1">
    <source>
        <dbReference type="EMBL" id="TLP73470.1"/>
    </source>
</evidence>
<dbReference type="SUPFAM" id="SSF52540">
    <property type="entry name" value="P-loop containing nucleoside triphosphate hydrolases"/>
    <property type="match status" value="1"/>
</dbReference>
<sequence length="326" mass="36715">MESLSPVLDLSGWRPIRAWCDARDWRLDWCWFGEQRLTRPFFHDDVEQALRLPFNLAFRRETGLTELLDWQRASPGLAPSLLVFHASRCGSTLLAQMLAGLDSHLVLSEPGPLDSLLRSHYLHEWEAGRQERAVIAMLSALAQNAGPPAQHLVVKLDAWNLFELPLIRRCFPETPWIFLYRDPLEIAASHLKMPGMQMIPGQLSPSPLNLVDEPVAPREEYIARRLGRLLALAVEACRGQGGLAVAYEELPQVLGGRLREHLRLTSGQVEQAMAVSRQNAKRPGEAFVADSRDKRNSASALLRDSVARWADAPYRELEALRRDQAG</sequence>
<keyword evidence="1" id="KW-0808">Transferase</keyword>
<dbReference type="Gene3D" id="3.40.50.300">
    <property type="entry name" value="P-loop containing nucleotide triphosphate hydrolases"/>
    <property type="match status" value="1"/>
</dbReference>
<reference evidence="1 2" key="1">
    <citation type="submission" date="2019-05" db="EMBL/GenBank/DDBJ databases">
        <authorList>
            <person name="Moore K."/>
            <person name="O'Neill P."/>
            <person name="Farbos A."/>
            <person name="Studholme D.J."/>
        </authorList>
    </citation>
    <scope>NUCLEOTIDE SEQUENCE [LARGE SCALE GENOMIC DNA]</scope>
    <source>
        <strain evidence="1 2">DSM 9128</strain>
    </source>
</reference>
<protein>
    <submittedName>
        <fullName evidence="1">Sulfotransferase</fullName>
    </submittedName>
</protein>